<dbReference type="NCBIfam" id="TIGR01725">
    <property type="entry name" value="phge_HK97_gp10"/>
    <property type="match status" value="1"/>
</dbReference>
<accession>A0ABX0SG18</accession>
<dbReference type="EMBL" id="JAAMOZ010000001">
    <property type="protein sequence ID" value="NIH57317.1"/>
    <property type="molecule type" value="Genomic_DNA"/>
</dbReference>
<evidence type="ECO:0000313" key="1">
    <source>
        <dbReference type="EMBL" id="NIH57317.1"/>
    </source>
</evidence>
<comment type="caution">
    <text evidence="1">The sequence shown here is derived from an EMBL/GenBank/DDBJ whole genome shotgun (WGS) entry which is preliminary data.</text>
</comment>
<sequence>MTTVNWDASELNALAADLGKAGYEATRKAQLAVAKAAFDVEAQAKEIAPVKTGALKASIGVGISSDGLTAEVGPTVEYGPEVEYGTSRMAPRAYLGPALDVVGPSFAAAIEQIGGEILS</sequence>
<evidence type="ECO:0000313" key="2">
    <source>
        <dbReference type="Proteomes" id="UP000749311"/>
    </source>
</evidence>
<dbReference type="RefSeq" id="WP_167166909.1">
    <property type="nucleotide sequence ID" value="NZ_BAAAOO010000014.1"/>
</dbReference>
<keyword evidence="2" id="KW-1185">Reference proteome</keyword>
<gene>
    <name evidence="1" type="ORF">FB473_001962</name>
</gene>
<protein>
    <submittedName>
        <fullName evidence="1">HK97 gp10 family phage protein</fullName>
    </submittedName>
</protein>
<reference evidence="1 2" key="1">
    <citation type="submission" date="2020-02" db="EMBL/GenBank/DDBJ databases">
        <title>Sequencing the genomes of 1000 actinobacteria strains.</title>
        <authorList>
            <person name="Klenk H.-P."/>
        </authorList>
    </citation>
    <scope>NUCLEOTIDE SEQUENCE [LARGE SCALE GENOMIC DNA]</scope>
    <source>
        <strain evidence="1 2">DSM 19609</strain>
    </source>
</reference>
<name>A0ABX0SG18_9ACTN</name>
<dbReference type="InterPro" id="IPR010064">
    <property type="entry name" value="HK97-gp10_tail"/>
</dbReference>
<dbReference type="Proteomes" id="UP000749311">
    <property type="component" value="Unassembled WGS sequence"/>
</dbReference>
<dbReference type="Pfam" id="PF04883">
    <property type="entry name" value="HK97-gp10_like"/>
    <property type="match status" value="1"/>
</dbReference>
<organism evidence="1 2">
    <name type="scientific">Brooklawnia cerclae</name>
    <dbReference type="NCBI Taxonomy" id="349934"/>
    <lineage>
        <taxon>Bacteria</taxon>
        <taxon>Bacillati</taxon>
        <taxon>Actinomycetota</taxon>
        <taxon>Actinomycetes</taxon>
        <taxon>Propionibacteriales</taxon>
        <taxon>Propionibacteriaceae</taxon>
        <taxon>Brooklawnia</taxon>
    </lineage>
</organism>
<proteinExistence type="predicted"/>